<proteinExistence type="predicted"/>
<accession>A0A653KWL4</accession>
<name>A0A653KWL4_AERVE</name>
<evidence type="ECO:0000313" key="2">
    <source>
        <dbReference type="Proteomes" id="UP000439123"/>
    </source>
</evidence>
<organism evidence="1 2">
    <name type="scientific">Aeromonas veronii</name>
    <dbReference type="NCBI Taxonomy" id="654"/>
    <lineage>
        <taxon>Bacteria</taxon>
        <taxon>Pseudomonadati</taxon>
        <taxon>Pseudomonadota</taxon>
        <taxon>Gammaproteobacteria</taxon>
        <taxon>Aeromonadales</taxon>
        <taxon>Aeromonadaceae</taxon>
        <taxon>Aeromonas</taxon>
    </lineage>
</organism>
<evidence type="ECO:0000313" key="1">
    <source>
        <dbReference type="EMBL" id="VXA83176.1"/>
    </source>
</evidence>
<dbReference type="AlphaFoldDB" id="A0A653KWL4"/>
<reference evidence="1 2" key="1">
    <citation type="submission" date="2019-10" db="EMBL/GenBank/DDBJ databases">
        <authorList>
            <person name="Karimi E."/>
        </authorList>
    </citation>
    <scope>NUCLEOTIDE SEQUENCE [LARGE SCALE GENOMIC DNA]</scope>
    <source>
        <strain evidence="1">Aeromonas sp. 8C</strain>
    </source>
</reference>
<dbReference type="EMBL" id="CABWLC010000007">
    <property type="protein sequence ID" value="VXA83176.1"/>
    <property type="molecule type" value="Genomic_DNA"/>
</dbReference>
<sequence>MDTLFQSLYTYTQLYQEHLATYLASNRGQ</sequence>
<gene>
    <name evidence="1" type="ORF">AERO8C_150034</name>
</gene>
<dbReference type="Proteomes" id="UP000439123">
    <property type="component" value="Unassembled WGS sequence"/>
</dbReference>
<protein>
    <submittedName>
        <fullName evidence="1">Uncharacterized protein</fullName>
    </submittedName>
</protein>